<accession>A0A813PXI9</accession>
<dbReference type="Proteomes" id="UP000663879">
    <property type="component" value="Unassembled WGS sequence"/>
</dbReference>
<name>A0A813PXI9_9BILA</name>
<organism evidence="2 3">
    <name type="scientific">Brachionus calyciflorus</name>
    <dbReference type="NCBI Taxonomy" id="104777"/>
    <lineage>
        <taxon>Eukaryota</taxon>
        <taxon>Metazoa</taxon>
        <taxon>Spiralia</taxon>
        <taxon>Gnathifera</taxon>
        <taxon>Rotifera</taxon>
        <taxon>Eurotatoria</taxon>
        <taxon>Monogononta</taxon>
        <taxon>Pseudotrocha</taxon>
        <taxon>Ploima</taxon>
        <taxon>Brachionidae</taxon>
        <taxon>Brachionus</taxon>
    </lineage>
</organism>
<comment type="caution">
    <text evidence="2">The sequence shown here is derived from an EMBL/GenBank/DDBJ whole genome shotgun (WGS) entry which is preliminary data.</text>
</comment>
<feature type="signal peptide" evidence="1">
    <location>
        <begin position="1"/>
        <end position="21"/>
    </location>
</feature>
<keyword evidence="3" id="KW-1185">Reference proteome</keyword>
<dbReference type="OrthoDB" id="9969938at2759"/>
<feature type="chain" id="PRO_5032720375" evidence="1">
    <location>
        <begin position="22"/>
        <end position="107"/>
    </location>
</feature>
<gene>
    <name evidence="2" type="ORF">OXX778_LOCUS4351</name>
</gene>
<protein>
    <submittedName>
        <fullName evidence="2">Uncharacterized protein</fullName>
    </submittedName>
</protein>
<evidence type="ECO:0000313" key="2">
    <source>
        <dbReference type="EMBL" id="CAF0759457.1"/>
    </source>
</evidence>
<dbReference type="EMBL" id="CAJNOC010000422">
    <property type="protein sequence ID" value="CAF0759457.1"/>
    <property type="molecule type" value="Genomic_DNA"/>
</dbReference>
<evidence type="ECO:0000256" key="1">
    <source>
        <dbReference type="SAM" id="SignalP"/>
    </source>
</evidence>
<proteinExistence type="predicted"/>
<evidence type="ECO:0000313" key="3">
    <source>
        <dbReference type="Proteomes" id="UP000663879"/>
    </source>
</evidence>
<reference evidence="2" key="1">
    <citation type="submission" date="2021-02" db="EMBL/GenBank/DDBJ databases">
        <authorList>
            <person name="Nowell W R."/>
        </authorList>
    </citation>
    <scope>NUCLEOTIDE SEQUENCE</scope>
    <source>
        <strain evidence="2">Ploen Becks lab</strain>
    </source>
</reference>
<sequence length="107" mass="12230">MKSIILVVSVLVAFFTITINAFPANEQIPIKERSIDSFDLALMETDPYFERLYELRNRLAFTSSGEIVPSFETVKPKRGRQCLWKICSWSLEKSKKKGPSSVLTIDN</sequence>
<keyword evidence="1" id="KW-0732">Signal</keyword>
<dbReference type="AlphaFoldDB" id="A0A813PXI9"/>